<protein>
    <submittedName>
        <fullName evidence="2">Uncharacterized protein</fullName>
    </submittedName>
</protein>
<keyword evidence="1" id="KW-0812">Transmembrane</keyword>
<feature type="transmembrane region" description="Helical" evidence="1">
    <location>
        <begin position="102"/>
        <end position="126"/>
    </location>
</feature>
<dbReference type="RefSeq" id="WP_149233737.1">
    <property type="nucleotide sequence ID" value="NZ_JALJXJ010000013.1"/>
</dbReference>
<organism evidence="2 3">
    <name type="scientific">Azospirillum lipoferum</name>
    <dbReference type="NCBI Taxonomy" id="193"/>
    <lineage>
        <taxon>Bacteria</taxon>
        <taxon>Pseudomonadati</taxon>
        <taxon>Pseudomonadota</taxon>
        <taxon>Alphaproteobacteria</taxon>
        <taxon>Rhodospirillales</taxon>
        <taxon>Azospirillaceae</taxon>
        <taxon>Azospirillum</taxon>
    </lineage>
</organism>
<dbReference type="Proteomes" id="UP000324927">
    <property type="component" value="Unassembled WGS sequence"/>
</dbReference>
<feature type="transmembrane region" description="Helical" evidence="1">
    <location>
        <begin position="43"/>
        <end position="64"/>
    </location>
</feature>
<gene>
    <name evidence="2" type="ORF">FZ942_24685</name>
</gene>
<keyword evidence="3" id="KW-1185">Reference proteome</keyword>
<keyword evidence="1" id="KW-0472">Membrane</keyword>
<evidence type="ECO:0000313" key="3">
    <source>
        <dbReference type="Proteomes" id="UP000324927"/>
    </source>
</evidence>
<proteinExistence type="predicted"/>
<dbReference type="EMBL" id="VTTN01000012">
    <property type="protein sequence ID" value="KAA0593139.1"/>
    <property type="molecule type" value="Genomic_DNA"/>
</dbReference>
<accession>A0A5A9GIT6</accession>
<sequence>MNFAGVRKTSLRTACGILAGGTIILATLIGLQSGTSASVRGVFVLVALSMLTNLIVLQGAGMFLSRGGCARPTLTTIVLAAFPCYVASVSLLFHLAPRQGPAYALPFAAVTFLLSFAYFHAGAFALRDRTTAAAVKMTDYVSVLMAAGSLLAIVETSGALFQEQQALLDKDIAAIERDTAYELRRLYLRFTEDEVIPWRKANCETAWNTGRPPESGFANRPTQADCDEVASIMRELEQAETLAEVRRAGGRYSFVTTLPHRFKPVRGNQTLAQAIDIDGMGKIAEKARERQRLAEQPSFTVPSSLKLLSYFAIAISIALRMTKTTCEVLKLHR</sequence>
<name>A0A5A9GIT6_AZOLI</name>
<reference evidence="2 3" key="1">
    <citation type="submission" date="2019-08" db="EMBL/GenBank/DDBJ databases">
        <authorList>
            <person name="Grouzdev D."/>
            <person name="Tikhonova E."/>
            <person name="Kravchenko I."/>
        </authorList>
    </citation>
    <scope>NUCLEOTIDE SEQUENCE [LARGE SCALE GENOMIC DNA]</scope>
    <source>
        <strain evidence="2 3">59b</strain>
    </source>
</reference>
<dbReference type="AlphaFoldDB" id="A0A5A9GIT6"/>
<evidence type="ECO:0000313" key="2">
    <source>
        <dbReference type="EMBL" id="KAA0593139.1"/>
    </source>
</evidence>
<keyword evidence="1" id="KW-1133">Transmembrane helix</keyword>
<feature type="transmembrane region" description="Helical" evidence="1">
    <location>
        <begin position="12"/>
        <end position="31"/>
    </location>
</feature>
<feature type="transmembrane region" description="Helical" evidence="1">
    <location>
        <begin position="76"/>
        <end position="96"/>
    </location>
</feature>
<feature type="transmembrane region" description="Helical" evidence="1">
    <location>
        <begin position="138"/>
        <end position="161"/>
    </location>
</feature>
<comment type="caution">
    <text evidence="2">The sequence shown here is derived from an EMBL/GenBank/DDBJ whole genome shotgun (WGS) entry which is preliminary data.</text>
</comment>
<evidence type="ECO:0000256" key="1">
    <source>
        <dbReference type="SAM" id="Phobius"/>
    </source>
</evidence>